<protein>
    <submittedName>
        <fullName evidence="1">Uncharacterized protein</fullName>
    </submittedName>
</protein>
<gene>
    <name evidence="1" type="ORF">F8O01_01455</name>
</gene>
<dbReference type="Gene3D" id="1.25.40.10">
    <property type="entry name" value="Tetratricopeptide repeat domain"/>
    <property type="match status" value="1"/>
</dbReference>
<keyword evidence="2" id="KW-1185">Reference proteome</keyword>
<evidence type="ECO:0000313" key="1">
    <source>
        <dbReference type="EMBL" id="KAB1662164.1"/>
    </source>
</evidence>
<dbReference type="OrthoDB" id="5096051at2"/>
<sequence length="762" mass="83317">MISYRDVGHLEGDEGERLQALIEDRQSLNDLPDDEHGIEAWKAFIADCERIGFPEYIVSGQFELFRRYRVFGMIDEAMDAFVRMMQVIHHHGEFVKPEKIESMLGTVYESVEALLGEPTASIAHITRVIELTEAEMQRWGVENASAAYSRALVAAASGDAPGAFGWLERSQSTGSPEWRADDVANIELEIPLIAGLDPVRAAATLERRLAGLGVDPRRIDPDLLDEDSGAVGLLVLLARLYRFTGRAAEAAALVDRLLAAVGLAGLMDASDFYDLVPALEHRPELALVPSDRILQVHPFEFADWRLIAAVGRNRILADPEGDEGALLRALADEAALAFDRRGETDVHRRELANTWWAGLPATPRPAAADEEDWGDVDERAELILQAGWFDRIDVVDGTWLSPQDRDELPVDVVPHDPPAALYPQYRALLMSTTELLEAESDDAADTLADRLEQRAVRLRCATTRFAVPLFHGTRALQRGDGITFLRCYELAQEELLARGPSVSSVLRTSGDLAISLGTAVLVGHPDISLAQIDDLLRTEADVRARTGGSVAPLLLAHAEVAAHLGDEPELQRLLAELDERLVAEGDRTDRVPFDASVVELLARRDPSTAAHLARRIADDGDAEQARGAEVWLAWFDAPTNPRRSGARVREILDSVDGDADEITGIPNWLLLAGLALGDDDPRPLMDTLLAKAATEGPLDIELFAASANLLLHRYPDDPRGPQLRDRALGIARAIDARDGMTRTSSLLIERWFGGGTTSGPAA</sequence>
<comment type="caution">
    <text evidence="1">The sequence shown here is derived from an EMBL/GenBank/DDBJ whole genome shotgun (WGS) entry which is preliminary data.</text>
</comment>
<dbReference type="InterPro" id="IPR011990">
    <property type="entry name" value="TPR-like_helical_dom_sf"/>
</dbReference>
<reference evidence="1 2" key="1">
    <citation type="submission" date="2019-09" db="EMBL/GenBank/DDBJ databases">
        <title>Phylogeny of genus Pseudoclavibacter and closely related genus.</title>
        <authorList>
            <person name="Li Y."/>
        </authorList>
    </citation>
    <scope>NUCLEOTIDE SEQUENCE [LARGE SCALE GENOMIC DNA]</scope>
    <source>
        <strain evidence="1 2">DSM 23821</strain>
    </source>
</reference>
<accession>A0A7J5C0M0</accession>
<name>A0A7J5C0M0_9MICO</name>
<dbReference type="AlphaFoldDB" id="A0A7J5C0M0"/>
<proteinExistence type="predicted"/>
<organism evidence="1 2">
    <name type="scientific">Pseudoclavibacter chungangensis</name>
    <dbReference type="NCBI Taxonomy" id="587635"/>
    <lineage>
        <taxon>Bacteria</taxon>
        <taxon>Bacillati</taxon>
        <taxon>Actinomycetota</taxon>
        <taxon>Actinomycetes</taxon>
        <taxon>Micrococcales</taxon>
        <taxon>Microbacteriaceae</taxon>
        <taxon>Pseudoclavibacter</taxon>
    </lineage>
</organism>
<dbReference type="EMBL" id="WBJZ01000002">
    <property type="protein sequence ID" value="KAB1662164.1"/>
    <property type="molecule type" value="Genomic_DNA"/>
</dbReference>
<dbReference type="Proteomes" id="UP000467240">
    <property type="component" value="Unassembled WGS sequence"/>
</dbReference>
<evidence type="ECO:0000313" key="2">
    <source>
        <dbReference type="Proteomes" id="UP000467240"/>
    </source>
</evidence>
<dbReference type="RefSeq" id="WP_158039085.1">
    <property type="nucleotide sequence ID" value="NZ_JACCFV010000001.1"/>
</dbReference>